<dbReference type="Proteomes" id="UP001157961">
    <property type="component" value="Unassembled WGS sequence"/>
</dbReference>
<feature type="region of interest" description="Disordered" evidence="4">
    <location>
        <begin position="644"/>
        <end position="663"/>
    </location>
</feature>
<dbReference type="Pfam" id="PF05954">
    <property type="entry name" value="Phage_GPD"/>
    <property type="match status" value="1"/>
</dbReference>
<organism evidence="7 8">
    <name type="scientific">Shimia sagamensis</name>
    <dbReference type="NCBI Taxonomy" id="1566352"/>
    <lineage>
        <taxon>Bacteria</taxon>
        <taxon>Pseudomonadati</taxon>
        <taxon>Pseudomonadota</taxon>
        <taxon>Alphaproteobacteria</taxon>
        <taxon>Rhodobacterales</taxon>
        <taxon>Roseobacteraceae</taxon>
    </lineage>
</organism>
<accession>A0ABY1PIV4</accession>
<evidence type="ECO:0000313" key="8">
    <source>
        <dbReference type="Proteomes" id="UP001157961"/>
    </source>
</evidence>
<dbReference type="InterPro" id="IPR054030">
    <property type="entry name" value="Gp5_Vgr_C"/>
</dbReference>
<comment type="similarity">
    <text evidence="2">Belongs to the VgrG protein family.</text>
</comment>
<dbReference type="InterPro" id="IPR050708">
    <property type="entry name" value="T6SS_VgrG/RHS"/>
</dbReference>
<dbReference type="SUPFAM" id="SSF69349">
    <property type="entry name" value="Phage fibre proteins"/>
    <property type="match status" value="2"/>
</dbReference>
<dbReference type="InterPro" id="IPR006533">
    <property type="entry name" value="T6SS_Vgr_RhsGE"/>
</dbReference>
<dbReference type="SUPFAM" id="SSF69255">
    <property type="entry name" value="gp5 N-terminal domain-like"/>
    <property type="match status" value="1"/>
</dbReference>
<evidence type="ECO:0000259" key="5">
    <source>
        <dbReference type="Pfam" id="PF04717"/>
    </source>
</evidence>
<comment type="subcellular location">
    <subcellularLocation>
        <location evidence="1">Secreted</location>
    </subcellularLocation>
</comment>
<dbReference type="InterPro" id="IPR037026">
    <property type="entry name" value="Vgr_OB-fold_dom_sf"/>
</dbReference>
<dbReference type="Gene3D" id="2.30.110.50">
    <property type="match status" value="1"/>
</dbReference>
<keyword evidence="3" id="KW-0964">Secreted</keyword>
<dbReference type="Pfam" id="PF04717">
    <property type="entry name" value="Phage_base_V"/>
    <property type="match status" value="1"/>
</dbReference>
<evidence type="ECO:0000256" key="3">
    <source>
        <dbReference type="ARBA" id="ARBA00022525"/>
    </source>
</evidence>
<dbReference type="NCBIfam" id="TIGR03361">
    <property type="entry name" value="VI_Rhs_Vgr"/>
    <property type="match status" value="1"/>
</dbReference>
<dbReference type="RefSeq" id="WP_283427749.1">
    <property type="nucleotide sequence ID" value="NZ_FXTY01000010.1"/>
</dbReference>
<sequence>MAIDRIARLTTPLPEIEGQPALIFGQMTGRDRVSRCFQFDVLAFSTDPNIASDDLLGLPVTVDVTTNEDDPDMRRYFHGLIDQFRFEGNDDDALFAYRLILRPFLWMLSKTSDNRIFQEKTAVEIIEQILGEYGFGDYELRLSGSYETREYCVQFGESDLDFLQRMMEFEGICYFFEFEEGAHKLIFADADSMVVDCPEAPELRFEPNVMAGTEGIGVISALMREDMVVTAKHALNDYNFETPSTDLLSADTVPPKHAQADYERYDYPGTYEDAGGGVNLSKVRRAEDQARRHQAFAHSTASMPCSGHRFKLFDHAREAENIPFFILEAKYQIWDGQYIAGGEMDQDRGFEARYVLVPSDNEFRPERITQRPVMKGPQTAIVVGPAGEEIYTDEYSRVKVQFYWDREGKHDENSTCFIRVSSAWAGSGWGFIQIPRIGQEVIVDFLDGNPDRPIITGRVYNAEQMPPYGLPGNATQSGWKSNTSLGGGGWNELRFEDKAGDEEVYFQAQKDHNEWIKNNETRNVDNDFAETVGHDAKQDVVNDRDETVGNNKTTKVGVDRTVRIGNNDTETVGVDRSLTVGSNETILVGSNSTETIGANHTQTVGANQAVTVAVARADTVGASEARTVGGPQTNTIGATRSVSVGSTQSHSVGSTDSWEIGGNQTEKIGKTQASEIGKDQDVKVGENMVEAVGKDKSATVGENLNIEVGKKISIKAGDEITLTCGKAKFQLKKDGTIVLEGKDISLKGSGKIVGKASGNITLKGSKIDLN</sequence>
<evidence type="ECO:0000256" key="4">
    <source>
        <dbReference type="SAM" id="MobiDB-lite"/>
    </source>
</evidence>
<evidence type="ECO:0000259" key="6">
    <source>
        <dbReference type="Pfam" id="PF22178"/>
    </source>
</evidence>
<dbReference type="PANTHER" id="PTHR32305">
    <property type="match status" value="1"/>
</dbReference>
<reference evidence="7 8" key="1">
    <citation type="submission" date="2017-05" db="EMBL/GenBank/DDBJ databases">
        <authorList>
            <person name="Varghese N."/>
            <person name="Submissions S."/>
        </authorList>
    </citation>
    <scope>NUCLEOTIDE SEQUENCE [LARGE SCALE GENOMIC DNA]</scope>
    <source>
        <strain evidence="7 8">DSM 29734</strain>
    </source>
</reference>
<dbReference type="EMBL" id="FXTY01000010">
    <property type="protein sequence ID" value="SMP34729.1"/>
    <property type="molecule type" value="Genomic_DNA"/>
</dbReference>
<gene>
    <name evidence="7" type="ORF">SAMN06265373_11068</name>
</gene>
<evidence type="ECO:0000256" key="2">
    <source>
        <dbReference type="ARBA" id="ARBA00005558"/>
    </source>
</evidence>
<dbReference type="NCBIfam" id="TIGR01646">
    <property type="entry name" value="vgr_GE"/>
    <property type="match status" value="1"/>
</dbReference>
<dbReference type="SUPFAM" id="SSF69279">
    <property type="entry name" value="Phage tail proteins"/>
    <property type="match status" value="2"/>
</dbReference>
<name>A0ABY1PIV4_9RHOB</name>
<dbReference type="InterPro" id="IPR006531">
    <property type="entry name" value="Gp5/Vgr_OB"/>
</dbReference>
<dbReference type="Pfam" id="PF22178">
    <property type="entry name" value="Gp5_trimer_C"/>
    <property type="match status" value="2"/>
</dbReference>
<keyword evidence="8" id="KW-1185">Reference proteome</keyword>
<feature type="domain" description="Gp5/Type VI secretion system Vgr C-terminal trimerisation" evidence="6">
    <location>
        <begin position="477"/>
        <end position="586"/>
    </location>
</feature>
<dbReference type="InterPro" id="IPR017847">
    <property type="entry name" value="T6SS_RhsGE_Vgr_subset"/>
</dbReference>
<dbReference type="Gene3D" id="4.10.220.110">
    <property type="match status" value="1"/>
</dbReference>
<comment type="caution">
    <text evidence="7">The sequence shown here is derived from an EMBL/GenBank/DDBJ whole genome shotgun (WGS) entry which is preliminary data.</text>
</comment>
<feature type="domain" description="Gp5/Type VI secretion system Vgr C-terminal trimerisation" evidence="6">
    <location>
        <begin position="648"/>
        <end position="712"/>
    </location>
</feature>
<proteinExistence type="inferred from homology"/>
<protein>
    <submittedName>
        <fullName evidence="7">Type VI secretion system secreted protein VgrG</fullName>
    </submittedName>
</protein>
<evidence type="ECO:0000256" key="1">
    <source>
        <dbReference type="ARBA" id="ARBA00004613"/>
    </source>
</evidence>
<dbReference type="Gene3D" id="3.55.50.10">
    <property type="entry name" value="Baseplate protein-like domains"/>
    <property type="match status" value="1"/>
</dbReference>
<feature type="domain" description="Gp5/Type VI secretion system Vgr protein OB-fold" evidence="5">
    <location>
        <begin position="393"/>
        <end position="460"/>
    </location>
</feature>
<evidence type="ECO:0000313" key="7">
    <source>
        <dbReference type="EMBL" id="SMP34729.1"/>
    </source>
</evidence>
<dbReference type="Gene3D" id="2.40.50.230">
    <property type="entry name" value="Gp5 N-terminal domain"/>
    <property type="match status" value="1"/>
</dbReference>
<dbReference type="PANTHER" id="PTHR32305:SF15">
    <property type="entry name" value="PROTEIN RHSA-RELATED"/>
    <property type="match status" value="1"/>
</dbReference>